<gene>
    <name evidence="6" type="primary">cmpD</name>
    <name evidence="6" type="ORF">PAECIP111893_04434</name>
</gene>
<dbReference type="InterPro" id="IPR017871">
    <property type="entry name" value="ABC_transporter-like_CS"/>
</dbReference>
<dbReference type="PROSITE" id="PS00211">
    <property type="entry name" value="ABC_TRANSPORTER_1"/>
    <property type="match status" value="1"/>
</dbReference>
<keyword evidence="6" id="KW-0378">Hydrolase</keyword>
<evidence type="ECO:0000259" key="5">
    <source>
        <dbReference type="PROSITE" id="PS50893"/>
    </source>
</evidence>
<dbReference type="Proteomes" id="UP000838686">
    <property type="component" value="Unassembled WGS sequence"/>
</dbReference>
<comment type="caution">
    <text evidence="6">The sequence shown here is derived from an EMBL/GenBank/DDBJ whole genome shotgun (WGS) entry which is preliminary data.</text>
</comment>
<dbReference type="GO" id="GO:0005524">
    <property type="term" value="F:ATP binding"/>
    <property type="evidence" value="ECO:0007669"/>
    <property type="project" value="UniProtKB-KW"/>
</dbReference>
<evidence type="ECO:0000313" key="7">
    <source>
        <dbReference type="Proteomes" id="UP000838686"/>
    </source>
</evidence>
<keyword evidence="2" id="KW-0547">Nucleotide-binding</keyword>
<accession>A0ABN8GUC1</accession>
<dbReference type="PROSITE" id="PS50893">
    <property type="entry name" value="ABC_TRANSPORTER_2"/>
    <property type="match status" value="1"/>
</dbReference>
<feature type="domain" description="ABC transporter" evidence="5">
    <location>
        <begin position="5"/>
        <end position="238"/>
    </location>
</feature>
<dbReference type="RefSeq" id="WP_236344882.1">
    <property type="nucleotide sequence ID" value="NZ_CAKMMF010000030.1"/>
</dbReference>
<evidence type="ECO:0000256" key="1">
    <source>
        <dbReference type="ARBA" id="ARBA00022448"/>
    </source>
</evidence>
<evidence type="ECO:0000256" key="4">
    <source>
        <dbReference type="SAM" id="MobiDB-lite"/>
    </source>
</evidence>
<dbReference type="InterPro" id="IPR050166">
    <property type="entry name" value="ABC_transporter_ATP-bind"/>
</dbReference>
<evidence type="ECO:0000313" key="6">
    <source>
        <dbReference type="EMBL" id="CAH1218401.1"/>
    </source>
</evidence>
<dbReference type="SMART" id="SM00382">
    <property type="entry name" value="AAA"/>
    <property type="match status" value="1"/>
</dbReference>
<reference evidence="6" key="1">
    <citation type="submission" date="2022-01" db="EMBL/GenBank/DDBJ databases">
        <authorList>
            <person name="Criscuolo A."/>
        </authorList>
    </citation>
    <scope>NUCLEOTIDE SEQUENCE</scope>
    <source>
        <strain evidence="6">CIP111893</strain>
    </source>
</reference>
<dbReference type="EC" id="3.6.3.-" evidence="6"/>
<organism evidence="6 7">
    <name type="scientific">Paenibacillus plantiphilus</name>
    <dbReference type="NCBI Taxonomy" id="2905650"/>
    <lineage>
        <taxon>Bacteria</taxon>
        <taxon>Bacillati</taxon>
        <taxon>Bacillota</taxon>
        <taxon>Bacilli</taxon>
        <taxon>Bacillales</taxon>
        <taxon>Paenibacillaceae</taxon>
        <taxon>Paenibacillus</taxon>
    </lineage>
</organism>
<feature type="region of interest" description="Disordered" evidence="4">
    <location>
        <begin position="259"/>
        <end position="278"/>
    </location>
</feature>
<dbReference type="PANTHER" id="PTHR42788:SF2">
    <property type="entry name" value="ABC TRANSPORTER ATP-BINDING PROTEIN"/>
    <property type="match status" value="1"/>
</dbReference>
<name>A0ABN8GUC1_9BACL</name>
<dbReference type="SUPFAM" id="SSF52540">
    <property type="entry name" value="P-loop containing nucleoside triphosphate hydrolases"/>
    <property type="match status" value="1"/>
</dbReference>
<dbReference type="Gene3D" id="3.40.50.300">
    <property type="entry name" value="P-loop containing nucleotide triphosphate hydrolases"/>
    <property type="match status" value="1"/>
</dbReference>
<dbReference type="GO" id="GO:0016787">
    <property type="term" value="F:hydrolase activity"/>
    <property type="evidence" value="ECO:0007669"/>
    <property type="project" value="UniProtKB-KW"/>
</dbReference>
<dbReference type="Pfam" id="PF00005">
    <property type="entry name" value="ABC_tran"/>
    <property type="match status" value="1"/>
</dbReference>
<dbReference type="InterPro" id="IPR003593">
    <property type="entry name" value="AAA+_ATPase"/>
</dbReference>
<dbReference type="InterPro" id="IPR003439">
    <property type="entry name" value="ABC_transporter-like_ATP-bd"/>
</dbReference>
<dbReference type="InterPro" id="IPR027417">
    <property type="entry name" value="P-loop_NTPase"/>
</dbReference>
<evidence type="ECO:0000256" key="2">
    <source>
        <dbReference type="ARBA" id="ARBA00022741"/>
    </source>
</evidence>
<keyword evidence="3 6" id="KW-0067">ATP-binding</keyword>
<feature type="compositionally biased region" description="Basic and acidic residues" evidence="4">
    <location>
        <begin position="260"/>
        <end position="278"/>
    </location>
</feature>
<dbReference type="PANTHER" id="PTHR42788">
    <property type="entry name" value="TAURINE IMPORT ATP-BINDING PROTEIN-RELATED"/>
    <property type="match status" value="1"/>
</dbReference>
<evidence type="ECO:0000256" key="3">
    <source>
        <dbReference type="ARBA" id="ARBA00022840"/>
    </source>
</evidence>
<proteinExistence type="predicted"/>
<sequence length="278" mass="30701">MRLALEIDAVSKIFPGEGNAAPKFVLDRLSFNIKDGEFVTLLGPSGSGKTTLFHIIGGLEQPTTGDIRLYGESTLGKRGEIAYMPQQASLMPWLTVARNIELALDIAGVGRKEARTLSRDWLERVGLAEVGDAYPHVLSGGMQQRVSFLRALLSPQPLMCLDEPFGALDALTRMQMQTWLLSLWEQHRRSVLFVTHSIEEALLLSDRIIVLSASPAAIVREVEVPFPRPRGELIWSDPLFNALKREIYELLRPAELNAGGEKKEGGADGKLREPYSVG</sequence>
<dbReference type="EMBL" id="CAKMMF010000030">
    <property type="protein sequence ID" value="CAH1218401.1"/>
    <property type="molecule type" value="Genomic_DNA"/>
</dbReference>
<protein>
    <submittedName>
        <fullName evidence="6">Bicarbonate transport ATP-binding protein CmpD</fullName>
        <ecNumber evidence="6">3.6.3.-</ecNumber>
    </submittedName>
</protein>
<keyword evidence="7" id="KW-1185">Reference proteome</keyword>
<keyword evidence="1" id="KW-0813">Transport</keyword>
<dbReference type="CDD" id="cd03293">
    <property type="entry name" value="ABC_NrtD_SsuB_transporters"/>
    <property type="match status" value="1"/>
</dbReference>